<reference evidence="3" key="1">
    <citation type="journal article" date="2015" name="Proc. Natl. Acad. Sci. U.S.A.">
        <title>Genome sequencing of adzuki bean (Vigna angularis) provides insight into high starch and low fat accumulation and domestication.</title>
        <authorList>
            <person name="Yang K."/>
            <person name="Tian Z."/>
            <person name="Chen C."/>
            <person name="Luo L."/>
            <person name="Zhao B."/>
            <person name="Wang Z."/>
            <person name="Yu L."/>
            <person name="Li Y."/>
            <person name="Sun Y."/>
            <person name="Li W."/>
            <person name="Chen Y."/>
            <person name="Li Y."/>
            <person name="Zhang Y."/>
            <person name="Ai D."/>
            <person name="Zhao J."/>
            <person name="Shang C."/>
            <person name="Ma Y."/>
            <person name="Wu B."/>
            <person name="Wang M."/>
            <person name="Gao L."/>
            <person name="Sun D."/>
            <person name="Zhang P."/>
            <person name="Guo F."/>
            <person name="Wang W."/>
            <person name="Li Y."/>
            <person name="Wang J."/>
            <person name="Varshney R.K."/>
            <person name="Wang J."/>
            <person name="Ling H.Q."/>
            <person name="Wan P."/>
        </authorList>
    </citation>
    <scope>NUCLEOTIDE SEQUENCE</scope>
    <source>
        <strain evidence="3">cv. Jingnong 6</strain>
    </source>
</reference>
<sequence>MSSRAIAVAMLLLALTITTSVSIPSPIEQCLRQQLNPVPPPPLDSSLYGVFDFNRIVCKDMFRGVNHALRITGELPLDYIIALCDIFADDEHKVQSHVNLIFYTQDYNTLSGGRSCAIIRTRQRANPHNSSLG</sequence>
<dbReference type="KEGG" id="var:108331294"/>
<feature type="chain" id="PRO_5005595575" evidence="1">
    <location>
        <begin position="21"/>
        <end position="133"/>
    </location>
</feature>
<dbReference type="AlphaFoldDB" id="A0A0L9UCU3"/>
<dbReference type="EMBL" id="CM003374">
    <property type="protein sequence ID" value="KOM40506.1"/>
    <property type="molecule type" value="Genomic_DNA"/>
</dbReference>
<gene>
    <name evidence="2" type="ORF">LR48_Vigan04g070400</name>
</gene>
<dbReference type="OrthoDB" id="1413674at2759"/>
<dbReference type="Gramene" id="KOM40506">
    <property type="protein sequence ID" value="KOM40506"/>
    <property type="gene ID" value="LR48_Vigan04g070400"/>
</dbReference>
<proteinExistence type="predicted"/>
<evidence type="ECO:0000313" key="3">
    <source>
        <dbReference type="Proteomes" id="UP000053144"/>
    </source>
</evidence>
<evidence type="ECO:0000256" key="1">
    <source>
        <dbReference type="SAM" id="SignalP"/>
    </source>
</evidence>
<name>A0A0L9UCU3_PHAAN</name>
<protein>
    <submittedName>
        <fullName evidence="2">Uncharacterized protein</fullName>
    </submittedName>
</protein>
<dbReference type="Proteomes" id="UP000053144">
    <property type="component" value="Chromosome 4"/>
</dbReference>
<feature type="signal peptide" evidence="1">
    <location>
        <begin position="1"/>
        <end position="20"/>
    </location>
</feature>
<dbReference type="OMA" id="RIVCKDM"/>
<accession>A0A0L9UCU3</accession>
<keyword evidence="1" id="KW-0732">Signal</keyword>
<organism evidence="2 3">
    <name type="scientific">Phaseolus angularis</name>
    <name type="common">Azuki bean</name>
    <name type="synonym">Vigna angularis</name>
    <dbReference type="NCBI Taxonomy" id="3914"/>
    <lineage>
        <taxon>Eukaryota</taxon>
        <taxon>Viridiplantae</taxon>
        <taxon>Streptophyta</taxon>
        <taxon>Embryophyta</taxon>
        <taxon>Tracheophyta</taxon>
        <taxon>Spermatophyta</taxon>
        <taxon>Magnoliopsida</taxon>
        <taxon>eudicotyledons</taxon>
        <taxon>Gunneridae</taxon>
        <taxon>Pentapetalae</taxon>
        <taxon>rosids</taxon>
        <taxon>fabids</taxon>
        <taxon>Fabales</taxon>
        <taxon>Fabaceae</taxon>
        <taxon>Papilionoideae</taxon>
        <taxon>50 kb inversion clade</taxon>
        <taxon>NPAAA clade</taxon>
        <taxon>indigoferoid/millettioid clade</taxon>
        <taxon>Phaseoleae</taxon>
        <taxon>Vigna</taxon>
    </lineage>
</organism>
<evidence type="ECO:0000313" key="2">
    <source>
        <dbReference type="EMBL" id="KOM40506.1"/>
    </source>
</evidence>